<gene>
    <name evidence="2" type="ordered locus">Turpa_1140</name>
</gene>
<dbReference type="EMBL" id="CP002959">
    <property type="protein sequence ID" value="AFM11788.1"/>
    <property type="molecule type" value="Genomic_DNA"/>
</dbReference>
<name>I4B3D1_TURPD</name>
<proteinExistence type="inferred from homology"/>
<comment type="similarity">
    <text evidence="1">Belongs to the FrmR/RcnR family.</text>
</comment>
<dbReference type="InterPro" id="IPR038390">
    <property type="entry name" value="Metal_Tscrpt_repr_sf"/>
</dbReference>
<protein>
    <recommendedName>
        <fullName evidence="4">Metal sensitive transcriptional repressor</fullName>
    </recommendedName>
</protein>
<evidence type="ECO:0000256" key="1">
    <source>
        <dbReference type="ARBA" id="ARBA00005260"/>
    </source>
</evidence>
<dbReference type="RefSeq" id="WP_014802305.1">
    <property type="nucleotide sequence ID" value="NC_018020.1"/>
</dbReference>
<dbReference type="PANTHER" id="PTHR33677:SF5">
    <property type="entry name" value="TRANSCRIPTIONAL REPRESSOR FRMR"/>
    <property type="match status" value="1"/>
</dbReference>
<dbReference type="KEGG" id="tpx:Turpa_1140"/>
<sequence length="91" mass="10112">MGYAADAESREKLGHRLNRVIGQLQSLQKRVVAGGSDCVADIQQIKAANNALWKVAEAYLEIHLSECMRQKKPAAEIEKNLQSVIRATFTM</sequence>
<dbReference type="GO" id="GO:0045892">
    <property type="term" value="P:negative regulation of DNA-templated transcription"/>
    <property type="evidence" value="ECO:0007669"/>
    <property type="project" value="UniProtKB-ARBA"/>
</dbReference>
<dbReference type="Gene3D" id="1.20.58.1000">
    <property type="entry name" value="Metal-sensitive repressor, helix protomer"/>
    <property type="match status" value="1"/>
</dbReference>
<dbReference type="STRING" id="869212.Turpa_1140"/>
<dbReference type="PANTHER" id="PTHR33677">
    <property type="entry name" value="TRANSCRIPTIONAL REPRESSOR FRMR-RELATED"/>
    <property type="match status" value="1"/>
</dbReference>
<dbReference type="Proteomes" id="UP000006048">
    <property type="component" value="Chromosome"/>
</dbReference>
<accession>I4B3D1</accession>
<dbReference type="InterPro" id="IPR003735">
    <property type="entry name" value="Metal_Tscrpt_repr"/>
</dbReference>
<dbReference type="GO" id="GO:0046872">
    <property type="term" value="F:metal ion binding"/>
    <property type="evidence" value="ECO:0007669"/>
    <property type="project" value="InterPro"/>
</dbReference>
<reference evidence="2 3" key="1">
    <citation type="submission" date="2012-06" db="EMBL/GenBank/DDBJ databases">
        <title>The complete chromosome of genome of Turneriella parva DSM 21527.</title>
        <authorList>
            <consortium name="US DOE Joint Genome Institute (JGI-PGF)"/>
            <person name="Lucas S."/>
            <person name="Han J."/>
            <person name="Lapidus A."/>
            <person name="Bruce D."/>
            <person name="Goodwin L."/>
            <person name="Pitluck S."/>
            <person name="Peters L."/>
            <person name="Kyrpides N."/>
            <person name="Mavromatis K."/>
            <person name="Ivanova N."/>
            <person name="Mikhailova N."/>
            <person name="Chertkov O."/>
            <person name="Detter J.C."/>
            <person name="Tapia R."/>
            <person name="Han C."/>
            <person name="Land M."/>
            <person name="Hauser L."/>
            <person name="Markowitz V."/>
            <person name="Cheng J.-F."/>
            <person name="Hugenholtz P."/>
            <person name="Woyke T."/>
            <person name="Wu D."/>
            <person name="Gronow S."/>
            <person name="Wellnitz S."/>
            <person name="Brambilla E."/>
            <person name="Klenk H.-P."/>
            <person name="Eisen J.A."/>
        </authorList>
    </citation>
    <scope>NUCLEOTIDE SEQUENCE [LARGE SCALE GENOMIC DNA]</scope>
    <source>
        <strain evidence="3">ATCC BAA-1111 / DSM 21527 / NCTC 11395 / H</strain>
    </source>
</reference>
<dbReference type="AlphaFoldDB" id="I4B3D1"/>
<dbReference type="Pfam" id="PF02583">
    <property type="entry name" value="Trns_repr_metal"/>
    <property type="match status" value="1"/>
</dbReference>
<dbReference type="GO" id="GO:0003677">
    <property type="term" value="F:DNA binding"/>
    <property type="evidence" value="ECO:0007669"/>
    <property type="project" value="InterPro"/>
</dbReference>
<evidence type="ECO:0000313" key="3">
    <source>
        <dbReference type="Proteomes" id="UP000006048"/>
    </source>
</evidence>
<organism evidence="2 3">
    <name type="scientific">Turneriella parva (strain ATCC BAA-1111 / DSM 21527 / NCTC 11395 / H)</name>
    <name type="common">Leptospira parva</name>
    <dbReference type="NCBI Taxonomy" id="869212"/>
    <lineage>
        <taxon>Bacteria</taxon>
        <taxon>Pseudomonadati</taxon>
        <taxon>Spirochaetota</taxon>
        <taxon>Spirochaetia</taxon>
        <taxon>Leptospirales</taxon>
        <taxon>Leptospiraceae</taxon>
        <taxon>Turneriella</taxon>
    </lineage>
</organism>
<dbReference type="OrthoDB" id="337058at2"/>
<evidence type="ECO:0000313" key="2">
    <source>
        <dbReference type="EMBL" id="AFM11788.1"/>
    </source>
</evidence>
<dbReference type="HOGENOM" id="CLU_130332_2_4_12"/>
<evidence type="ECO:0008006" key="4">
    <source>
        <dbReference type="Google" id="ProtNLM"/>
    </source>
</evidence>
<keyword evidence="3" id="KW-1185">Reference proteome</keyword>